<dbReference type="Proteomes" id="UP001595648">
    <property type="component" value="Unassembled WGS sequence"/>
</dbReference>
<dbReference type="SUPFAM" id="SSF56024">
    <property type="entry name" value="Phospholipase D/nuclease"/>
    <property type="match status" value="1"/>
</dbReference>
<evidence type="ECO:0000313" key="2">
    <source>
        <dbReference type="Proteomes" id="UP001595648"/>
    </source>
</evidence>
<evidence type="ECO:0000313" key="1">
    <source>
        <dbReference type="EMBL" id="MFC3322147.1"/>
    </source>
</evidence>
<dbReference type="EMBL" id="JBHRVD010000001">
    <property type="protein sequence ID" value="MFC3322147.1"/>
    <property type="molecule type" value="Genomic_DNA"/>
</dbReference>
<comment type="caution">
    <text evidence="1">The sequence shown here is derived from an EMBL/GenBank/DDBJ whole genome shotgun (WGS) entry which is preliminary data.</text>
</comment>
<organism evidence="1 2">
    <name type="scientific">Mesorhizobium cantuariense</name>
    <dbReference type="NCBI Taxonomy" id="1300275"/>
    <lineage>
        <taxon>Bacteria</taxon>
        <taxon>Pseudomonadati</taxon>
        <taxon>Pseudomonadota</taxon>
        <taxon>Alphaproteobacteria</taxon>
        <taxon>Hyphomicrobiales</taxon>
        <taxon>Phyllobacteriaceae</taxon>
        <taxon>Mesorhizobium</taxon>
    </lineage>
</organism>
<dbReference type="RefSeq" id="WP_378978758.1">
    <property type="nucleotide sequence ID" value="NZ_JBHRVD010000001.1"/>
</dbReference>
<name>A0ABV7MK86_9HYPH</name>
<reference evidence="2" key="1">
    <citation type="journal article" date="2019" name="Int. J. Syst. Evol. Microbiol.">
        <title>The Global Catalogue of Microorganisms (GCM) 10K type strain sequencing project: providing services to taxonomists for standard genome sequencing and annotation.</title>
        <authorList>
            <consortium name="The Broad Institute Genomics Platform"/>
            <consortium name="The Broad Institute Genome Sequencing Center for Infectious Disease"/>
            <person name="Wu L."/>
            <person name="Ma J."/>
        </authorList>
    </citation>
    <scope>NUCLEOTIDE SEQUENCE [LARGE SCALE GENOMIC DNA]</scope>
    <source>
        <strain evidence="2">ICMP 19515</strain>
    </source>
</reference>
<keyword evidence="2" id="KW-1185">Reference proteome</keyword>
<proteinExistence type="predicted"/>
<protein>
    <submittedName>
        <fullName evidence="1">Phosphatidylserine/phosphatidylglycerophosphate/ cardiolipin synthase family protein</fullName>
    </submittedName>
</protein>
<sequence>MKWKGRRVGWLGAIVVGGAARQEVAEAAPGHACCGLPKGGQMNAAERYGAIARLIEAQPNTGDIHDVLRWMGRAQALVEGVSQRNASGIANAGTFMGSNGTQKTVQNVNMHLYAALAIAEMEAPHSSQGSFVVAGKPFDAMMAVGKVLSAAKSKVRIVDPYMDEKALTEFALLANEGVNIELLGSPMYKTALLPAAQKFIQQYGSNRPLEVRLAGKHELHDRLILVDGSQVYTLSQSLRNFAERSPALISRVDDPDIIVLKIAAYDAFWNGASAI</sequence>
<accession>A0ABV7MK86</accession>
<gene>
    <name evidence="1" type="ORF">ACFOJ9_10185</name>
</gene>